<organism evidence="1 2">
    <name type="scientific">Colletotrichum asianum</name>
    <dbReference type="NCBI Taxonomy" id="702518"/>
    <lineage>
        <taxon>Eukaryota</taxon>
        <taxon>Fungi</taxon>
        <taxon>Dikarya</taxon>
        <taxon>Ascomycota</taxon>
        <taxon>Pezizomycotina</taxon>
        <taxon>Sordariomycetes</taxon>
        <taxon>Hypocreomycetidae</taxon>
        <taxon>Glomerellales</taxon>
        <taxon>Glomerellaceae</taxon>
        <taxon>Colletotrichum</taxon>
        <taxon>Colletotrichum gloeosporioides species complex</taxon>
    </lineage>
</organism>
<dbReference type="EMBL" id="WOWK01000104">
    <property type="protein sequence ID" value="KAF0318852.1"/>
    <property type="molecule type" value="Genomic_DNA"/>
</dbReference>
<dbReference type="Proteomes" id="UP000434172">
    <property type="component" value="Unassembled WGS sequence"/>
</dbReference>
<name>A0A8H3W3Z1_9PEZI</name>
<dbReference type="AlphaFoldDB" id="A0A8H3W3Z1"/>
<comment type="caution">
    <text evidence="1">The sequence shown here is derived from an EMBL/GenBank/DDBJ whole genome shotgun (WGS) entry which is preliminary data.</text>
</comment>
<evidence type="ECO:0000313" key="2">
    <source>
        <dbReference type="Proteomes" id="UP000434172"/>
    </source>
</evidence>
<accession>A0A8H3W3Z1</accession>
<proteinExistence type="predicted"/>
<protein>
    <submittedName>
        <fullName evidence="1">Uncharacterized protein</fullName>
    </submittedName>
</protein>
<evidence type="ECO:0000313" key="1">
    <source>
        <dbReference type="EMBL" id="KAF0318852.1"/>
    </source>
</evidence>
<sequence length="266" mass="30027">MVYISPPTNVPKLNAYVTTSLPEDALEKLKKAFELGACSRFSPILEMVIKDDPSYHNKSHAEIRRAEDAAGRTDGFVIIDNHAASNIALWYVDSFATQDQVDTDEAESVNVLVKILVKAECLPLTWVNYEIANIDIMEDLDNCGVEMPLTQDYKQSTISNCGGMDMEEQQSHQQLWFTAEPGEFEESTDPDHLDNFRPRPEKVAKLYENLAKENGIVANWTIPSPVRSVKLPDGSKKTFPGGSIILQHTWNHQFPWPEYKWPEGSL</sequence>
<keyword evidence="2" id="KW-1185">Reference proteome</keyword>
<dbReference type="OrthoDB" id="5329332at2759"/>
<gene>
    <name evidence="1" type="ORF">GQ607_013984</name>
</gene>
<reference evidence="1 2" key="1">
    <citation type="submission" date="2019-12" db="EMBL/GenBank/DDBJ databases">
        <title>A genome sequence resource for the geographically widespread anthracnose pathogen Colletotrichum asianum.</title>
        <authorList>
            <person name="Meng Y."/>
        </authorList>
    </citation>
    <scope>NUCLEOTIDE SEQUENCE [LARGE SCALE GENOMIC DNA]</scope>
    <source>
        <strain evidence="1 2">ICMP 18580</strain>
    </source>
</reference>